<evidence type="ECO:0000259" key="5">
    <source>
        <dbReference type="Pfam" id="PF00591"/>
    </source>
</evidence>
<dbReference type="Proteomes" id="UP000740329">
    <property type="component" value="Unassembled WGS sequence"/>
</dbReference>
<dbReference type="PANTHER" id="PTHR43285:SF2">
    <property type="entry name" value="ANTHRANILATE PHOSPHORIBOSYLTRANSFERASE"/>
    <property type="match status" value="1"/>
</dbReference>
<feature type="binding site" evidence="4">
    <location>
        <begin position="85"/>
        <end position="86"/>
    </location>
    <ligand>
        <name>5-phospho-alpha-D-ribose 1-diphosphate</name>
        <dbReference type="ChEBI" id="CHEBI:58017"/>
    </ligand>
</feature>
<evidence type="ECO:0000256" key="3">
    <source>
        <dbReference type="ARBA" id="ARBA00022679"/>
    </source>
</evidence>
<evidence type="ECO:0000256" key="4">
    <source>
        <dbReference type="HAMAP-Rule" id="MF_00211"/>
    </source>
</evidence>
<organism evidence="7 8">
    <name type="scientific">Methanococcus voltae</name>
    <dbReference type="NCBI Taxonomy" id="2188"/>
    <lineage>
        <taxon>Archaea</taxon>
        <taxon>Methanobacteriati</taxon>
        <taxon>Methanobacteriota</taxon>
        <taxon>Methanomada group</taxon>
        <taxon>Methanococci</taxon>
        <taxon>Methanococcales</taxon>
        <taxon>Methanococcaceae</taxon>
        <taxon>Methanococcus</taxon>
    </lineage>
</organism>
<evidence type="ECO:0000313" key="7">
    <source>
        <dbReference type="EMBL" id="MBP2202022.1"/>
    </source>
</evidence>
<comment type="cofactor">
    <cofactor evidence="4">
        <name>Mg(2+)</name>
        <dbReference type="ChEBI" id="CHEBI:18420"/>
    </cofactor>
    <text evidence="4">Binds 2 magnesium ions per monomer.</text>
</comment>
<feature type="binding site" evidence="4">
    <location>
        <begin position="92"/>
        <end position="95"/>
    </location>
    <ligand>
        <name>5-phospho-alpha-D-ribose 1-diphosphate</name>
        <dbReference type="ChEBI" id="CHEBI:58017"/>
    </ligand>
</feature>
<feature type="binding site" evidence="4">
    <location>
        <position position="90"/>
    </location>
    <ligand>
        <name>5-phospho-alpha-D-ribose 1-diphosphate</name>
        <dbReference type="ChEBI" id="CHEBI:58017"/>
    </ligand>
</feature>
<comment type="caution">
    <text evidence="4">Lacks conserved residue(s) required for the propagation of feature annotation.</text>
</comment>
<dbReference type="InterPro" id="IPR000312">
    <property type="entry name" value="Glycosyl_Trfase_fam3"/>
</dbReference>
<comment type="function">
    <text evidence="4">Catalyzes the transfer of the phosphoribosyl group of 5-phosphorylribose-1-pyrophosphate (PRPP) to anthranilate to yield N-(5'-phosphoribosyl)-anthranilate (PRA).</text>
</comment>
<feature type="binding site" evidence="4">
    <location>
        <begin position="109"/>
        <end position="117"/>
    </location>
    <ligand>
        <name>5-phospho-alpha-D-ribose 1-diphosphate</name>
        <dbReference type="ChEBI" id="CHEBI:58017"/>
    </ligand>
</feature>
<keyword evidence="1 4" id="KW-0028">Amino-acid biosynthesis</keyword>
<dbReference type="Gene3D" id="3.40.1030.10">
    <property type="entry name" value="Nucleoside phosphorylase/phosphoribosyltransferase catalytic domain"/>
    <property type="match status" value="1"/>
</dbReference>
<dbReference type="InterPro" id="IPR036320">
    <property type="entry name" value="Glycosyl_Trfase_fam3_N_dom_sf"/>
</dbReference>
<feature type="binding site" evidence="4">
    <location>
        <position position="234"/>
    </location>
    <ligand>
        <name>Mg(2+)</name>
        <dbReference type="ChEBI" id="CHEBI:18420"/>
        <label>2</label>
    </ligand>
</feature>
<dbReference type="GO" id="GO:0005829">
    <property type="term" value="C:cytosol"/>
    <property type="evidence" value="ECO:0007669"/>
    <property type="project" value="TreeGrafter"/>
</dbReference>
<dbReference type="Pfam" id="PF00591">
    <property type="entry name" value="Glycos_transf_3"/>
    <property type="match status" value="1"/>
</dbReference>
<feature type="binding site" evidence="4">
    <location>
        <position position="235"/>
    </location>
    <ligand>
        <name>Mg(2+)</name>
        <dbReference type="ChEBI" id="CHEBI:18420"/>
        <label>2</label>
    </ligand>
</feature>
<dbReference type="GO" id="GO:0000287">
    <property type="term" value="F:magnesium ion binding"/>
    <property type="evidence" value="ECO:0007669"/>
    <property type="project" value="UniProtKB-UniRule"/>
</dbReference>
<keyword evidence="3 4" id="KW-0808">Transferase</keyword>
<dbReference type="Pfam" id="PF02885">
    <property type="entry name" value="Glycos_trans_3N"/>
    <property type="match status" value="1"/>
</dbReference>
<feature type="binding site" evidence="4">
    <location>
        <position position="121"/>
    </location>
    <ligand>
        <name>5-phospho-alpha-D-ribose 1-diphosphate</name>
        <dbReference type="ChEBI" id="CHEBI:58017"/>
    </ligand>
</feature>
<dbReference type="NCBIfam" id="TIGR01245">
    <property type="entry name" value="trpD"/>
    <property type="match status" value="1"/>
</dbReference>
<dbReference type="SUPFAM" id="SSF47648">
    <property type="entry name" value="Nucleoside phosphorylase/phosphoribosyltransferase N-terminal domain"/>
    <property type="match status" value="1"/>
</dbReference>
<name>A0A8J7RF04_METVO</name>
<dbReference type="InterPro" id="IPR035902">
    <property type="entry name" value="Nuc_phospho_transferase"/>
</dbReference>
<keyword evidence="4" id="KW-0057">Aromatic amino acid biosynthesis</keyword>
<keyword evidence="4" id="KW-0460">Magnesium</keyword>
<protein>
    <recommendedName>
        <fullName evidence="4">Anthranilate phosphoribosyltransferase</fullName>
        <ecNumber evidence="4">2.4.2.18</ecNumber>
    </recommendedName>
</protein>
<dbReference type="AlphaFoldDB" id="A0A8J7RF04"/>
<evidence type="ECO:0000259" key="6">
    <source>
        <dbReference type="Pfam" id="PF02885"/>
    </source>
</evidence>
<feature type="binding site" evidence="4">
    <location>
        <position position="94"/>
    </location>
    <ligand>
        <name>Mg(2+)</name>
        <dbReference type="ChEBI" id="CHEBI:18420"/>
        <label>1</label>
    </ligand>
</feature>
<keyword evidence="4" id="KW-0479">Metal-binding</keyword>
<keyword evidence="2 4" id="KW-0328">Glycosyltransferase</keyword>
<dbReference type="EMBL" id="JAGGMV010000005">
    <property type="protein sequence ID" value="MBP2202022.1"/>
    <property type="molecule type" value="Genomic_DNA"/>
</dbReference>
<dbReference type="PANTHER" id="PTHR43285">
    <property type="entry name" value="ANTHRANILATE PHOSPHORIBOSYLTRANSFERASE"/>
    <property type="match status" value="1"/>
</dbReference>
<dbReference type="InterPro" id="IPR005940">
    <property type="entry name" value="Anthranilate_Pribosyl_Tfrase"/>
</dbReference>
<comment type="subunit">
    <text evidence="4">Homodimer.</text>
</comment>
<dbReference type="GO" id="GO:0000162">
    <property type="term" value="P:L-tryptophan biosynthetic process"/>
    <property type="evidence" value="ECO:0007669"/>
    <property type="project" value="UniProtKB-UniRule"/>
</dbReference>
<feature type="binding site" evidence="4">
    <location>
        <position position="82"/>
    </location>
    <ligand>
        <name>5-phospho-alpha-D-ribose 1-diphosphate</name>
        <dbReference type="ChEBI" id="CHEBI:58017"/>
    </ligand>
</feature>
<comment type="caution">
    <text evidence="7">The sequence shown here is derived from an EMBL/GenBank/DDBJ whole genome shotgun (WGS) entry which is preliminary data.</text>
</comment>
<feature type="domain" description="Glycosyl transferase family 3" evidence="5">
    <location>
        <begin position="75"/>
        <end position="334"/>
    </location>
</feature>
<comment type="catalytic activity">
    <reaction evidence="4">
        <text>N-(5-phospho-beta-D-ribosyl)anthranilate + diphosphate = 5-phospho-alpha-D-ribose 1-diphosphate + anthranilate</text>
        <dbReference type="Rhea" id="RHEA:11768"/>
        <dbReference type="ChEBI" id="CHEBI:16567"/>
        <dbReference type="ChEBI" id="CHEBI:18277"/>
        <dbReference type="ChEBI" id="CHEBI:33019"/>
        <dbReference type="ChEBI" id="CHEBI:58017"/>
        <dbReference type="EC" id="2.4.2.18"/>
    </reaction>
</comment>
<dbReference type="SUPFAM" id="SSF52418">
    <property type="entry name" value="Nucleoside phosphorylase/phosphoribosyltransferase catalytic domain"/>
    <property type="match status" value="1"/>
</dbReference>
<dbReference type="InterPro" id="IPR017459">
    <property type="entry name" value="Glycosyl_Trfase_fam3_N_dom"/>
</dbReference>
<feature type="domain" description="Glycosyl transferase family 3 N-terminal" evidence="6">
    <location>
        <begin position="9"/>
        <end position="69"/>
    </location>
</feature>
<evidence type="ECO:0000313" key="8">
    <source>
        <dbReference type="Proteomes" id="UP000740329"/>
    </source>
</evidence>
<dbReference type="UniPathway" id="UPA00035">
    <property type="reaction ID" value="UER00041"/>
</dbReference>
<evidence type="ECO:0000256" key="2">
    <source>
        <dbReference type="ARBA" id="ARBA00022676"/>
    </source>
</evidence>
<proteinExistence type="inferred from homology"/>
<feature type="binding site" evidence="4">
    <location>
        <position position="112"/>
    </location>
    <ligand>
        <name>anthranilate</name>
        <dbReference type="ChEBI" id="CHEBI:16567"/>
        <label>1</label>
    </ligand>
</feature>
<evidence type="ECO:0000256" key="1">
    <source>
        <dbReference type="ARBA" id="ARBA00022605"/>
    </source>
</evidence>
<gene>
    <name evidence="4" type="primary">trpD</name>
    <name evidence="7" type="ORF">J3E07_001463</name>
</gene>
<dbReference type="GO" id="GO:0004048">
    <property type="term" value="F:anthranilate phosphoribosyltransferase activity"/>
    <property type="evidence" value="ECO:0007669"/>
    <property type="project" value="UniProtKB-UniRule"/>
</dbReference>
<dbReference type="EC" id="2.4.2.18" evidence="4"/>
<comment type="pathway">
    <text evidence="4">Amino-acid biosynthesis; L-tryptophan biosynthesis; L-tryptophan from chorismate: step 2/5.</text>
</comment>
<reference evidence="7" key="1">
    <citation type="submission" date="2021-03" db="EMBL/GenBank/DDBJ databases">
        <title>Genomic Encyclopedia of Type Strains, Phase IV (KMG-V): Genome sequencing to study the core and pangenomes of soil and plant-associated prokaryotes.</title>
        <authorList>
            <person name="Whitman W."/>
        </authorList>
    </citation>
    <scope>NUCLEOTIDE SEQUENCE</scope>
    <source>
        <strain evidence="7">C4</strain>
    </source>
</reference>
<accession>A0A8J7RF04</accession>
<comment type="similarity">
    <text evidence="4">Belongs to the anthranilate phosphoribosyltransferase family.</text>
</comment>
<sequence length="371" mass="41247">MTEIEIISKEFMNKILEKNDLTFEEAYKLFGILLDENEIKIGAYLTALQMKGITSEEIAGFAKAMRDNAITMNLGNVVDTCGTGGDGSKTINVSTAVSLILSCFTKVAKHGNVSITSKSGSANVYEALNCKIPETVEEAEFLMEKTNFTFLHAQKYHPALKKIMPVRNELKFKTIFNVLGPLANPASPKYQIIGVNSIALCDKVAKALPNLQNVERALVVNGYGKSCGKNYTLDELNPNGNSKIVEYNKITNKNFEDEFKSYIVNPKDFGLENSKIIPCNSPEESAKRLKNVFSGKINEDRNFILMNASAGLYACKIASNFLEGIEIAKEVIDSRLVLKKIEEIQKINKINKINKLNKHDEIDEIVNQRGE</sequence>
<dbReference type="HAMAP" id="MF_00211">
    <property type="entry name" value="TrpD"/>
    <property type="match status" value="1"/>
</dbReference>
<dbReference type="Gene3D" id="1.20.970.10">
    <property type="entry name" value="Transferase, Pyrimidine Nucleoside Phosphorylase, Chain C"/>
    <property type="match status" value="1"/>
</dbReference>
<keyword evidence="4" id="KW-0822">Tryptophan biosynthesis</keyword>
<feature type="binding site" evidence="4">
    <location>
        <position position="167"/>
    </location>
    <ligand>
        <name>anthranilate</name>
        <dbReference type="ChEBI" id="CHEBI:16567"/>
        <label>2</label>
    </ligand>
</feature>
<feature type="binding site" evidence="4">
    <location>
        <position position="235"/>
    </location>
    <ligand>
        <name>Mg(2+)</name>
        <dbReference type="ChEBI" id="CHEBI:18420"/>
        <label>1</label>
    </ligand>
</feature>
<feature type="binding site" evidence="4">
    <location>
        <position position="82"/>
    </location>
    <ligand>
        <name>anthranilate</name>
        <dbReference type="ChEBI" id="CHEBI:16567"/>
        <label>1</label>
    </ligand>
</feature>